<dbReference type="AlphaFoldDB" id="D6TK43"/>
<comment type="caution">
    <text evidence="1">The sequence shown here is derived from an EMBL/GenBank/DDBJ whole genome shotgun (WGS) entry which is preliminary data.</text>
</comment>
<sequence>MLPRSFGIPKPERVCPTVQGNRHKSQPFCFGMQDWKRGTNTWNPRAKAAGSSQMLISSSYLYR</sequence>
<evidence type="ECO:0000313" key="1">
    <source>
        <dbReference type="EMBL" id="EFH89800.1"/>
    </source>
</evidence>
<reference evidence="1 2" key="1">
    <citation type="journal article" date="2011" name="Stand. Genomic Sci.">
        <title>Non-contiguous finished genome sequence and contextual data of the filamentous soil bacterium Ktedonobacter racemifer type strain (SOSP1-21).</title>
        <authorList>
            <person name="Chang Y.J."/>
            <person name="Land M."/>
            <person name="Hauser L."/>
            <person name="Chertkov O."/>
            <person name="Del Rio T.G."/>
            <person name="Nolan M."/>
            <person name="Copeland A."/>
            <person name="Tice H."/>
            <person name="Cheng J.F."/>
            <person name="Lucas S."/>
            <person name="Han C."/>
            <person name="Goodwin L."/>
            <person name="Pitluck S."/>
            <person name="Ivanova N."/>
            <person name="Ovchinikova G."/>
            <person name="Pati A."/>
            <person name="Chen A."/>
            <person name="Palaniappan K."/>
            <person name="Mavromatis K."/>
            <person name="Liolios K."/>
            <person name="Brettin T."/>
            <person name="Fiebig A."/>
            <person name="Rohde M."/>
            <person name="Abt B."/>
            <person name="Goker M."/>
            <person name="Detter J.C."/>
            <person name="Woyke T."/>
            <person name="Bristow J."/>
            <person name="Eisen J.A."/>
            <person name="Markowitz V."/>
            <person name="Hugenholtz P."/>
            <person name="Kyrpides N.C."/>
            <person name="Klenk H.P."/>
            <person name="Lapidus A."/>
        </authorList>
    </citation>
    <scope>NUCLEOTIDE SEQUENCE [LARGE SCALE GENOMIC DNA]</scope>
    <source>
        <strain evidence="2">DSM 44963</strain>
    </source>
</reference>
<gene>
    <name evidence="1" type="ORF">Krac_11373</name>
</gene>
<dbReference type="EMBL" id="ADVG01000001">
    <property type="protein sequence ID" value="EFH89800.1"/>
    <property type="molecule type" value="Genomic_DNA"/>
</dbReference>
<evidence type="ECO:0000313" key="2">
    <source>
        <dbReference type="Proteomes" id="UP000004508"/>
    </source>
</evidence>
<name>D6TK43_KTERA</name>
<dbReference type="InParanoid" id="D6TK43"/>
<dbReference type="Proteomes" id="UP000004508">
    <property type="component" value="Unassembled WGS sequence"/>
</dbReference>
<keyword evidence="2" id="KW-1185">Reference proteome</keyword>
<proteinExistence type="predicted"/>
<protein>
    <submittedName>
        <fullName evidence="1">Uncharacterized protein</fullName>
    </submittedName>
</protein>
<organism evidence="1 2">
    <name type="scientific">Ktedonobacter racemifer DSM 44963</name>
    <dbReference type="NCBI Taxonomy" id="485913"/>
    <lineage>
        <taxon>Bacteria</taxon>
        <taxon>Bacillati</taxon>
        <taxon>Chloroflexota</taxon>
        <taxon>Ktedonobacteria</taxon>
        <taxon>Ktedonobacterales</taxon>
        <taxon>Ktedonobacteraceae</taxon>
        <taxon>Ktedonobacter</taxon>
    </lineage>
</organism>
<accession>D6TK43</accession>